<dbReference type="Proteomes" id="UP000014139">
    <property type="component" value="Unassembled WGS sequence"/>
</dbReference>
<dbReference type="eggNOG" id="COG3239">
    <property type="taxonomic scope" value="Bacteria"/>
</dbReference>
<evidence type="ECO:0000259" key="2">
    <source>
        <dbReference type="Pfam" id="PF00487"/>
    </source>
</evidence>
<feature type="transmembrane region" description="Helical" evidence="1">
    <location>
        <begin position="46"/>
        <end position="73"/>
    </location>
</feature>
<comment type="caution">
    <text evidence="3">The sequence shown here is derived from an EMBL/GenBank/DDBJ whole genome shotgun (WGS) entry which is preliminary data.</text>
</comment>
<feature type="domain" description="Fatty acid desaturase" evidence="2">
    <location>
        <begin position="60"/>
        <end position="305"/>
    </location>
</feature>
<feature type="transmembrane region" description="Helical" evidence="1">
    <location>
        <begin position="198"/>
        <end position="217"/>
    </location>
</feature>
<sequence length="381" mass="43458">MSSAFADQPAHLDFDFSRLSPQIRRRLRELCKTDNYHAVLGLLFDYAVIAAAVFLCVGVSWWCYPVSVVLIGSTQRALVNILHEASHKVLARNPALNLLLGTVFSAHLVFHLYNPYRSSHIGLHHRNLGDEERDPDYSFHREVGIYDPRTSNRTFFLRNILFAVIGLRTLEYVRYVVEDRVLFKQEQVTVSMPVSLRAERWILAGLWAVILTFLAIGGFLPEFLLLWIVPLFTTAIAIGWLSELAEHYPLPESEDRQILMTRNRHGWAVERFLLGRHNDNFHLVHHLNTGVPFWNMKKAHEVLLGDRAYARWDALWAGIVTRTRKERGKETLISYAAKYRDWRRAGGDPRAADRSFAEMAALAALQGTEAGRAGDAATGRS</sequence>
<dbReference type="PANTHER" id="PTHR19353:SF19">
    <property type="entry name" value="DELTA(5) FATTY ACID DESATURASE C-RELATED"/>
    <property type="match status" value="1"/>
</dbReference>
<evidence type="ECO:0000313" key="3">
    <source>
        <dbReference type="EMBL" id="EOD66390.1"/>
    </source>
</evidence>
<reference evidence="3 4" key="1">
    <citation type="submission" date="2013-02" db="EMBL/GenBank/DDBJ databases">
        <title>Draft genome sequence of Amycolatopsis vancoresmycina strain DSM 44592T.</title>
        <authorList>
            <person name="Kumar S."/>
            <person name="Kaur N."/>
            <person name="Kaur C."/>
            <person name="Raghava G.P.S."/>
            <person name="Mayilraj S."/>
        </authorList>
    </citation>
    <scope>NUCLEOTIDE SEQUENCE [LARGE SCALE GENOMIC DNA]</scope>
    <source>
        <strain evidence="3 4">DSM 44592</strain>
    </source>
</reference>
<dbReference type="PANTHER" id="PTHR19353">
    <property type="entry name" value="FATTY ACID DESATURASE 2"/>
    <property type="match status" value="1"/>
</dbReference>
<feature type="transmembrane region" description="Helical" evidence="1">
    <location>
        <begin position="223"/>
        <end position="241"/>
    </location>
</feature>
<evidence type="ECO:0000313" key="4">
    <source>
        <dbReference type="Proteomes" id="UP000014139"/>
    </source>
</evidence>
<dbReference type="InterPro" id="IPR005804">
    <property type="entry name" value="FA_desaturase_dom"/>
</dbReference>
<keyword evidence="1" id="KW-0472">Membrane</keyword>
<evidence type="ECO:0000256" key="1">
    <source>
        <dbReference type="SAM" id="Phobius"/>
    </source>
</evidence>
<dbReference type="PATRIC" id="fig|1292037.4.peg.4131"/>
<dbReference type="GO" id="GO:0008610">
    <property type="term" value="P:lipid biosynthetic process"/>
    <property type="evidence" value="ECO:0007669"/>
    <property type="project" value="UniProtKB-ARBA"/>
</dbReference>
<accession>R1HS56</accession>
<dbReference type="AlphaFoldDB" id="R1HS56"/>
<keyword evidence="4" id="KW-1185">Reference proteome</keyword>
<keyword evidence="1" id="KW-1133">Transmembrane helix</keyword>
<gene>
    <name evidence="3" type="ORF">H480_21802</name>
</gene>
<dbReference type="OrthoDB" id="9800167at2"/>
<protein>
    <submittedName>
        <fullName evidence="3">Fatty acid desaturase</fullName>
    </submittedName>
</protein>
<dbReference type="GO" id="GO:0016717">
    <property type="term" value="F:oxidoreductase activity, acting on paired donors, with oxidation of a pair of donors resulting in the reduction of molecular oxygen to two molecules of water"/>
    <property type="evidence" value="ECO:0007669"/>
    <property type="project" value="TreeGrafter"/>
</dbReference>
<dbReference type="RefSeq" id="WP_003091174.1">
    <property type="nucleotide sequence ID" value="NZ_AOUO01000316.1"/>
</dbReference>
<dbReference type="CDD" id="cd03510">
    <property type="entry name" value="Rhizobitoxine-FADS-like"/>
    <property type="match status" value="1"/>
</dbReference>
<dbReference type="Pfam" id="PF00487">
    <property type="entry name" value="FA_desaturase"/>
    <property type="match status" value="1"/>
</dbReference>
<dbReference type="EMBL" id="AOUO01000316">
    <property type="protein sequence ID" value="EOD66390.1"/>
    <property type="molecule type" value="Genomic_DNA"/>
</dbReference>
<name>R1HS56_9PSEU</name>
<dbReference type="InterPro" id="IPR012171">
    <property type="entry name" value="Fatty_acid_desaturase"/>
</dbReference>
<organism evidence="3 4">
    <name type="scientific">Amycolatopsis vancoresmycina DSM 44592</name>
    <dbReference type="NCBI Taxonomy" id="1292037"/>
    <lineage>
        <taxon>Bacteria</taxon>
        <taxon>Bacillati</taxon>
        <taxon>Actinomycetota</taxon>
        <taxon>Actinomycetes</taxon>
        <taxon>Pseudonocardiales</taxon>
        <taxon>Pseudonocardiaceae</taxon>
        <taxon>Amycolatopsis</taxon>
    </lineage>
</organism>
<keyword evidence="1" id="KW-0812">Transmembrane</keyword>
<dbReference type="GO" id="GO:0016020">
    <property type="term" value="C:membrane"/>
    <property type="evidence" value="ECO:0007669"/>
    <property type="project" value="TreeGrafter"/>
</dbReference>
<proteinExistence type="predicted"/>